<dbReference type="PROSITE" id="PS50093">
    <property type="entry name" value="PKD"/>
    <property type="match status" value="1"/>
</dbReference>
<reference evidence="5" key="2">
    <citation type="submission" date="2025-08" db="UniProtKB">
        <authorList>
            <consortium name="Ensembl"/>
        </authorList>
    </citation>
    <scope>IDENTIFICATION</scope>
</reference>
<dbReference type="Pfam" id="PF00801">
    <property type="entry name" value="PKD"/>
    <property type="match status" value="1"/>
</dbReference>
<dbReference type="OMA" id="FYQMDGN"/>
<dbReference type="InterPro" id="IPR035986">
    <property type="entry name" value="PKD_dom_sf"/>
</dbReference>
<dbReference type="InterPro" id="IPR013783">
    <property type="entry name" value="Ig-like_fold"/>
</dbReference>
<dbReference type="HOGENOM" id="CLU_076909_0_0_1"/>
<dbReference type="Gene3D" id="2.60.40.10">
    <property type="entry name" value="Immunoglobulins"/>
    <property type="match status" value="1"/>
</dbReference>
<keyword evidence="1" id="KW-0732">Signal</keyword>
<dbReference type="InterPro" id="IPR000601">
    <property type="entry name" value="PKD_dom"/>
</dbReference>
<dbReference type="PANTHER" id="PTHR11861">
    <property type="entry name" value="MELANOCYTE PROTEIN PMEL 17-RELATED"/>
    <property type="match status" value="1"/>
</dbReference>
<dbReference type="PANTHER" id="PTHR11861:SF10">
    <property type="entry name" value="TRANSMEMBRANE PROTEIN 130"/>
    <property type="match status" value="1"/>
</dbReference>
<sequence length="278" mass="30710">ASCLECKTLCSARGQCDRMKDALMFVCLSVTVVYLRTDLPEDEASPNGIAAKVLGALRFRQLDGNKTYIRSNGELASDTLTEAAFEISDPLHLLSSASFSYTWDLGDGHVVVSTESYVHHTYSCSGNYTMRLKVEAYWTEREQHTVRSSRYWATHTTVPSSSLIPVLPRPGWACSSSPPSPPLTLCWAMVPDCGPAPPVRCHLVRLQGTTLSLRYTFGSAGRYCLRLTARNHVSLLQTFHAFTVGSDATQHVLFILPCATLILITLGFIVFTACRPRR</sequence>
<dbReference type="GeneTree" id="ENSGT00940000169563"/>
<evidence type="ECO:0000313" key="6">
    <source>
        <dbReference type="Proteomes" id="UP000018468"/>
    </source>
</evidence>
<dbReference type="EMBL" id="AHAT01013717">
    <property type="status" value="NOT_ANNOTATED_CDS"/>
    <property type="molecule type" value="Genomic_DNA"/>
</dbReference>
<proteinExistence type="predicted"/>
<keyword evidence="6" id="KW-1185">Reference proteome</keyword>
<feature type="domain" description="PKD" evidence="4">
    <location>
        <begin position="95"/>
        <end position="134"/>
    </location>
</feature>
<evidence type="ECO:0000256" key="2">
    <source>
        <dbReference type="ARBA" id="ARBA00023180"/>
    </source>
</evidence>
<dbReference type="Ensembl" id="ENSLOCT00000010590.1">
    <property type="protein sequence ID" value="ENSLOCP00000010575.1"/>
    <property type="gene ID" value="ENSLOCG00000008693.1"/>
</dbReference>
<reference evidence="5" key="3">
    <citation type="submission" date="2025-09" db="UniProtKB">
        <authorList>
            <consortium name="Ensembl"/>
        </authorList>
    </citation>
    <scope>IDENTIFICATION</scope>
</reference>
<feature type="transmembrane region" description="Helical" evidence="3">
    <location>
        <begin position="252"/>
        <end position="274"/>
    </location>
</feature>
<dbReference type="FunFam" id="2.60.40.10:FF:002753">
    <property type="entry name" value="Transmembrane protein 130"/>
    <property type="match status" value="1"/>
</dbReference>
<dbReference type="EMBL" id="AHAT01013716">
    <property type="status" value="NOT_ANNOTATED_CDS"/>
    <property type="molecule type" value="Genomic_DNA"/>
</dbReference>
<dbReference type="CDD" id="cd00146">
    <property type="entry name" value="PKD"/>
    <property type="match status" value="1"/>
</dbReference>
<evidence type="ECO:0000256" key="3">
    <source>
        <dbReference type="SAM" id="Phobius"/>
    </source>
</evidence>
<dbReference type="eggNOG" id="ENOG502QSPZ">
    <property type="taxonomic scope" value="Eukaryota"/>
</dbReference>
<accession>W5MQB6</accession>
<keyword evidence="3" id="KW-1133">Transmembrane helix</keyword>
<name>W5MQB6_LEPOC</name>
<dbReference type="SUPFAM" id="SSF49299">
    <property type="entry name" value="PKD domain"/>
    <property type="match status" value="1"/>
</dbReference>
<dbReference type="AlphaFoldDB" id="W5MQB6"/>
<keyword evidence="3" id="KW-0812">Transmembrane</keyword>
<dbReference type="STRING" id="7918.ENSLOCP00000010575"/>
<dbReference type="InParanoid" id="W5MQB6"/>
<evidence type="ECO:0000313" key="5">
    <source>
        <dbReference type="Ensembl" id="ENSLOCP00000010575.1"/>
    </source>
</evidence>
<protein>
    <recommendedName>
        <fullName evidence="4">PKD domain-containing protein</fullName>
    </recommendedName>
</protein>
<keyword evidence="3" id="KW-0472">Membrane</keyword>
<dbReference type="InterPro" id="IPR045219">
    <property type="entry name" value="PKAT"/>
</dbReference>
<evidence type="ECO:0000259" key="4">
    <source>
        <dbReference type="PROSITE" id="PS50093"/>
    </source>
</evidence>
<organism evidence="5 6">
    <name type="scientific">Lepisosteus oculatus</name>
    <name type="common">Spotted gar</name>
    <dbReference type="NCBI Taxonomy" id="7918"/>
    <lineage>
        <taxon>Eukaryota</taxon>
        <taxon>Metazoa</taxon>
        <taxon>Chordata</taxon>
        <taxon>Craniata</taxon>
        <taxon>Vertebrata</taxon>
        <taxon>Euteleostomi</taxon>
        <taxon>Actinopterygii</taxon>
        <taxon>Neopterygii</taxon>
        <taxon>Holostei</taxon>
        <taxon>Semionotiformes</taxon>
        <taxon>Lepisosteidae</taxon>
        <taxon>Lepisosteus</taxon>
    </lineage>
</organism>
<evidence type="ECO:0000256" key="1">
    <source>
        <dbReference type="ARBA" id="ARBA00022729"/>
    </source>
</evidence>
<dbReference type="Proteomes" id="UP000018468">
    <property type="component" value="Linkage group LG13"/>
</dbReference>
<dbReference type="GO" id="GO:0005886">
    <property type="term" value="C:plasma membrane"/>
    <property type="evidence" value="ECO:0000318"/>
    <property type="project" value="GO_Central"/>
</dbReference>
<reference evidence="6" key="1">
    <citation type="submission" date="2011-12" db="EMBL/GenBank/DDBJ databases">
        <title>The Draft Genome of Lepisosteus oculatus.</title>
        <authorList>
            <consortium name="The Broad Institute Genome Assembly &amp; Analysis Group"/>
            <consortium name="Computational R&amp;D Group"/>
            <consortium name="and Sequencing Platform"/>
            <person name="Di Palma F."/>
            <person name="Alfoldi J."/>
            <person name="Johnson J."/>
            <person name="Berlin A."/>
            <person name="Gnerre S."/>
            <person name="Jaffe D."/>
            <person name="MacCallum I."/>
            <person name="Young S."/>
            <person name="Walker B.J."/>
            <person name="Lander E.S."/>
            <person name="Lindblad-Toh K."/>
        </authorList>
    </citation>
    <scope>NUCLEOTIDE SEQUENCE [LARGE SCALE GENOMIC DNA]</scope>
</reference>
<keyword evidence="2" id="KW-0325">Glycoprotein</keyword>
<dbReference type="Bgee" id="ENSLOCG00000008693">
    <property type="expression patterns" value="Expressed in ovary and 4 other cell types or tissues"/>
</dbReference>